<sequence>METIMSSEILPPKEIALSNLLPSEPLLLMGAGPVPIPHAVAQANGVVINHLGDTMDQVIQRVKLMSQYAFQTRSDKIIGVAGPSSAAMEMAITNVLWPGKRVLVIDMGTFSNRFGEMAEGIGAEVDYLSAKSRPDHESATKPPHAITLEGVQRALAEKQYDVVTMAQGETSCGMFNSILPEIAATAKEHGALVIVDAVCTLSTMPLKMDAWNLDIVVTGGQKGLSSIPGVSVLAFSETAWNIIETRENKCPHWCLDATRAQKFWGHQQYHYTAPVPGILALHEALRLICTETLENRFERHELSSKALQAGIEAMGLSLFVKEEHRLNSVVAINLPEGADSAAIRNYMVERFNVEISGAFGLNIIRIGQMGEQCRSHNLFKVLYALGMSFKKNGFEVDIAQGMAALETNLVRDLDHFVD</sequence>
<accession>A0ABP7MRC3</accession>
<keyword evidence="8" id="KW-1185">Reference proteome</keyword>
<evidence type="ECO:0000259" key="6">
    <source>
        <dbReference type="Pfam" id="PF00266"/>
    </source>
</evidence>
<organism evidence="7 8">
    <name type="scientific">Litoribacillus peritrichatus</name>
    <dbReference type="NCBI Taxonomy" id="718191"/>
    <lineage>
        <taxon>Bacteria</taxon>
        <taxon>Pseudomonadati</taxon>
        <taxon>Pseudomonadota</taxon>
        <taxon>Gammaproteobacteria</taxon>
        <taxon>Oceanospirillales</taxon>
        <taxon>Oceanospirillaceae</taxon>
        <taxon>Litoribacillus</taxon>
    </lineage>
</organism>
<evidence type="ECO:0000256" key="2">
    <source>
        <dbReference type="ARBA" id="ARBA00009236"/>
    </source>
</evidence>
<dbReference type="InterPro" id="IPR000192">
    <property type="entry name" value="Aminotrans_V_dom"/>
</dbReference>
<comment type="similarity">
    <text evidence="2 4">Belongs to the class-V pyridoxal-phosphate-dependent aminotransferase family.</text>
</comment>
<reference evidence="8" key="1">
    <citation type="journal article" date="2019" name="Int. J. Syst. Evol. Microbiol.">
        <title>The Global Catalogue of Microorganisms (GCM) 10K type strain sequencing project: providing services to taxonomists for standard genome sequencing and annotation.</title>
        <authorList>
            <consortium name="The Broad Institute Genomics Platform"/>
            <consortium name="The Broad Institute Genome Sequencing Center for Infectious Disease"/>
            <person name="Wu L."/>
            <person name="Ma J."/>
        </authorList>
    </citation>
    <scope>NUCLEOTIDE SEQUENCE [LARGE SCALE GENOMIC DNA]</scope>
    <source>
        <strain evidence="8">JCM 17551</strain>
    </source>
</reference>
<feature type="domain" description="Aminotransferase class V" evidence="6">
    <location>
        <begin position="48"/>
        <end position="357"/>
    </location>
</feature>
<dbReference type="InterPro" id="IPR020578">
    <property type="entry name" value="Aminotrans_V_PyrdxlP_BS"/>
</dbReference>
<evidence type="ECO:0000313" key="7">
    <source>
        <dbReference type="EMBL" id="GAA3928624.1"/>
    </source>
</evidence>
<gene>
    <name evidence="7" type="ORF">GCM10022277_26420</name>
</gene>
<dbReference type="Pfam" id="PF00266">
    <property type="entry name" value="Aminotran_5"/>
    <property type="match status" value="1"/>
</dbReference>
<dbReference type="EMBL" id="BAABBN010000007">
    <property type="protein sequence ID" value="GAA3928624.1"/>
    <property type="molecule type" value="Genomic_DNA"/>
</dbReference>
<dbReference type="InterPro" id="IPR024169">
    <property type="entry name" value="SP_NH2Trfase/AEP_transaminase"/>
</dbReference>
<name>A0ABP7MRC3_9GAMM</name>
<evidence type="ECO:0000256" key="5">
    <source>
        <dbReference type="RuleBase" id="RU004504"/>
    </source>
</evidence>
<evidence type="ECO:0000256" key="1">
    <source>
        <dbReference type="ARBA" id="ARBA00001933"/>
    </source>
</evidence>
<dbReference type="InterPro" id="IPR015422">
    <property type="entry name" value="PyrdxlP-dep_Trfase_small"/>
</dbReference>
<dbReference type="SUPFAM" id="SSF53383">
    <property type="entry name" value="PLP-dependent transferases"/>
    <property type="match status" value="1"/>
</dbReference>
<dbReference type="PANTHER" id="PTHR21152:SF40">
    <property type="entry name" value="ALANINE--GLYOXYLATE AMINOTRANSFERASE"/>
    <property type="match status" value="1"/>
</dbReference>
<dbReference type="PROSITE" id="PS00595">
    <property type="entry name" value="AA_TRANSFER_CLASS_5"/>
    <property type="match status" value="1"/>
</dbReference>
<dbReference type="PANTHER" id="PTHR21152">
    <property type="entry name" value="AMINOTRANSFERASE CLASS V"/>
    <property type="match status" value="1"/>
</dbReference>
<comment type="cofactor">
    <cofactor evidence="1 5">
        <name>pyridoxal 5'-phosphate</name>
        <dbReference type="ChEBI" id="CHEBI:597326"/>
    </cofactor>
</comment>
<keyword evidence="7" id="KW-0808">Transferase</keyword>
<dbReference type="PIRSF" id="PIRSF000524">
    <property type="entry name" value="SPT"/>
    <property type="match status" value="1"/>
</dbReference>
<evidence type="ECO:0000256" key="4">
    <source>
        <dbReference type="RuleBase" id="RU004075"/>
    </source>
</evidence>
<evidence type="ECO:0000256" key="3">
    <source>
        <dbReference type="ARBA" id="ARBA00022898"/>
    </source>
</evidence>
<comment type="caution">
    <text evidence="7">The sequence shown here is derived from an EMBL/GenBank/DDBJ whole genome shotgun (WGS) entry which is preliminary data.</text>
</comment>
<dbReference type="Gene3D" id="3.40.640.10">
    <property type="entry name" value="Type I PLP-dependent aspartate aminotransferase-like (Major domain)"/>
    <property type="match status" value="1"/>
</dbReference>
<dbReference type="Gene3D" id="3.90.1150.10">
    <property type="entry name" value="Aspartate Aminotransferase, domain 1"/>
    <property type="match status" value="1"/>
</dbReference>
<dbReference type="InterPro" id="IPR015421">
    <property type="entry name" value="PyrdxlP-dep_Trfase_major"/>
</dbReference>
<keyword evidence="7" id="KW-0032">Aminotransferase</keyword>
<keyword evidence="3" id="KW-0663">Pyridoxal phosphate</keyword>
<dbReference type="InterPro" id="IPR015424">
    <property type="entry name" value="PyrdxlP-dep_Trfase"/>
</dbReference>
<protein>
    <submittedName>
        <fullName evidence="7">Alanine--glyoxylate aminotransferase family protein</fullName>
    </submittedName>
</protein>
<proteinExistence type="inferred from homology"/>
<dbReference type="Proteomes" id="UP001501565">
    <property type="component" value="Unassembled WGS sequence"/>
</dbReference>
<dbReference type="GO" id="GO:0008483">
    <property type="term" value="F:transaminase activity"/>
    <property type="evidence" value="ECO:0007669"/>
    <property type="project" value="UniProtKB-KW"/>
</dbReference>
<evidence type="ECO:0000313" key="8">
    <source>
        <dbReference type="Proteomes" id="UP001501565"/>
    </source>
</evidence>